<dbReference type="RefSeq" id="WP_183321879.1">
    <property type="nucleotide sequence ID" value="NZ_JACHVQ010000003.1"/>
</dbReference>
<dbReference type="AlphaFoldDB" id="A0A839N6T7"/>
<proteinExistence type="predicted"/>
<sequence length="144" mass="15545">MAIGTARQDTEPVSIILATGRETLRHTPRCCGHQGGQHTVTTVDFYVETAEGDRLLSFHNGLTGPATDLLYGTFQLAQEGKMTPTRYNVAEMKSVVTGAVLRELLLSVTFEDTDPYTSSTAGDVASVLDDLDDDASYLIDGMEV</sequence>
<keyword evidence="2" id="KW-1185">Reference proteome</keyword>
<reference evidence="1 2" key="1">
    <citation type="submission" date="2020-08" db="EMBL/GenBank/DDBJ databases">
        <title>Sequencing the genomes of 1000 actinobacteria strains.</title>
        <authorList>
            <person name="Klenk H.-P."/>
        </authorList>
    </citation>
    <scope>NUCLEOTIDE SEQUENCE [LARGE SCALE GENOMIC DNA]</scope>
    <source>
        <strain evidence="1 2">DSM 105369</strain>
    </source>
</reference>
<comment type="caution">
    <text evidence="1">The sequence shown here is derived from an EMBL/GenBank/DDBJ whole genome shotgun (WGS) entry which is preliminary data.</text>
</comment>
<dbReference type="Proteomes" id="UP000559182">
    <property type="component" value="Unassembled WGS sequence"/>
</dbReference>
<name>A0A839N6T7_9MICO</name>
<gene>
    <name evidence="1" type="ORF">FHU39_003499</name>
</gene>
<accession>A0A839N6T7</accession>
<dbReference type="EMBL" id="JACHVQ010000003">
    <property type="protein sequence ID" value="MBB2893468.1"/>
    <property type="molecule type" value="Genomic_DNA"/>
</dbReference>
<organism evidence="1 2">
    <name type="scientific">Flexivirga oryzae</name>
    <dbReference type="NCBI Taxonomy" id="1794944"/>
    <lineage>
        <taxon>Bacteria</taxon>
        <taxon>Bacillati</taxon>
        <taxon>Actinomycetota</taxon>
        <taxon>Actinomycetes</taxon>
        <taxon>Micrococcales</taxon>
        <taxon>Dermacoccaceae</taxon>
        <taxon>Flexivirga</taxon>
    </lineage>
</organism>
<evidence type="ECO:0000313" key="1">
    <source>
        <dbReference type="EMBL" id="MBB2893468.1"/>
    </source>
</evidence>
<evidence type="ECO:0000313" key="2">
    <source>
        <dbReference type="Proteomes" id="UP000559182"/>
    </source>
</evidence>
<protein>
    <submittedName>
        <fullName evidence="1">Uncharacterized protein</fullName>
    </submittedName>
</protein>